<dbReference type="PANTHER" id="PTHR21137">
    <property type="entry name" value="ODORANT RECEPTOR"/>
    <property type="match status" value="1"/>
</dbReference>
<feature type="transmembrane region" description="Helical" evidence="10">
    <location>
        <begin position="162"/>
        <end position="181"/>
    </location>
</feature>
<gene>
    <name evidence="11" type="ORF">XYLVIOL_LOCUS2310</name>
</gene>
<keyword evidence="8 10" id="KW-0675">Receptor</keyword>
<evidence type="ECO:0000256" key="6">
    <source>
        <dbReference type="ARBA" id="ARBA00022989"/>
    </source>
</evidence>
<dbReference type="Pfam" id="PF02949">
    <property type="entry name" value="7tm_6"/>
    <property type="match status" value="1"/>
</dbReference>
<sequence>MHASALRSSRDEHHFLAPHGCISARTVSREKIRMDRAKRAEEDLKRSLRSVRPFLRIVGAWPGPISPPLHSRILNFCLIVISYLMQLLVLIPGLLHIFTKEKIREKQLQKFLPHMTSLGQLFKYTIILCKTSEFREALNKIRDDWLAATDENRLIFIAKAKFGYKLVLTTFCILYTSGVSYRTILPLSIGRIVLPNNTTIRVLPCPSYFVFFDEQVSPYYEIIFVLQILQGMFMYTILCGTVGTIAVLSLHICSLLTILMNKMIELTNTSDTSKDVIKQKIFDVVEYQTHIKRFLNQVQNITSYLCFIEIVNDTCLVCVIGYRIITEWENSNATAIMIYLMFQTLCLFVSFMTCYIGQLVIDASNDVRLTSITLDWYRFPSKEARCLIPIIITSSYPIKLTICKVQEISLSTFTDVLKTSVAYLNMLREVT</sequence>
<evidence type="ECO:0000313" key="12">
    <source>
        <dbReference type="Proteomes" id="UP001642520"/>
    </source>
</evidence>
<evidence type="ECO:0000256" key="5">
    <source>
        <dbReference type="ARBA" id="ARBA00022725"/>
    </source>
</evidence>
<proteinExistence type="inferred from homology"/>
<dbReference type="Proteomes" id="UP001642520">
    <property type="component" value="Unassembled WGS sequence"/>
</dbReference>
<evidence type="ECO:0000256" key="8">
    <source>
        <dbReference type="ARBA" id="ARBA00023170"/>
    </source>
</evidence>
<reference evidence="11 12" key="1">
    <citation type="submission" date="2024-08" db="EMBL/GenBank/DDBJ databases">
        <authorList>
            <person name="Will J Nash"/>
            <person name="Angela Man"/>
            <person name="Seanna McTaggart"/>
            <person name="Kendall Baker"/>
            <person name="Tom Barker"/>
            <person name="Leah Catchpole"/>
            <person name="Alex Durrant"/>
            <person name="Karim Gharbi"/>
            <person name="Naomi Irish"/>
            <person name="Gemy Kaithakottil"/>
            <person name="Debby Ku"/>
            <person name="Aaliyah Providence"/>
            <person name="Felix Shaw"/>
            <person name="David Swarbreck"/>
            <person name="Chris Watkins"/>
            <person name="Ann M. McCartney"/>
            <person name="Giulio Formenti"/>
            <person name="Alice Mouton"/>
            <person name="Noel Vella"/>
            <person name="Bjorn M von Reumont"/>
            <person name="Adriana Vella"/>
            <person name="Wilfried Haerty"/>
        </authorList>
    </citation>
    <scope>NUCLEOTIDE SEQUENCE [LARGE SCALE GENOMIC DNA]</scope>
</reference>
<keyword evidence="2" id="KW-1003">Cell membrane</keyword>
<comment type="subcellular location">
    <subcellularLocation>
        <location evidence="1 10">Cell membrane</location>
        <topology evidence="1 10">Multi-pass membrane protein</topology>
    </subcellularLocation>
</comment>
<keyword evidence="3 10" id="KW-0716">Sensory transduction</keyword>
<keyword evidence="12" id="KW-1185">Reference proteome</keyword>
<feature type="transmembrane region" description="Helical" evidence="10">
    <location>
        <begin position="233"/>
        <end position="259"/>
    </location>
</feature>
<evidence type="ECO:0000256" key="10">
    <source>
        <dbReference type="RuleBase" id="RU351113"/>
    </source>
</evidence>
<comment type="similarity">
    <text evidence="10">Belongs to the insect chemoreceptor superfamily. Heteromeric odorant receptor channel (TC 1.A.69) family.</text>
</comment>
<evidence type="ECO:0000256" key="3">
    <source>
        <dbReference type="ARBA" id="ARBA00022606"/>
    </source>
</evidence>
<keyword evidence="7 10" id="KW-0472">Membrane</keyword>
<comment type="caution">
    <text evidence="11">The sequence shown here is derived from an EMBL/GenBank/DDBJ whole genome shotgun (WGS) entry which is preliminary data.</text>
</comment>
<evidence type="ECO:0000313" key="11">
    <source>
        <dbReference type="EMBL" id="CAL7936671.1"/>
    </source>
</evidence>
<evidence type="ECO:0000256" key="7">
    <source>
        <dbReference type="ARBA" id="ARBA00023136"/>
    </source>
</evidence>
<evidence type="ECO:0000256" key="2">
    <source>
        <dbReference type="ARBA" id="ARBA00022475"/>
    </source>
</evidence>
<keyword evidence="6 10" id="KW-1133">Transmembrane helix</keyword>
<feature type="transmembrane region" description="Helical" evidence="10">
    <location>
        <begin position="337"/>
        <end position="361"/>
    </location>
</feature>
<keyword evidence="4 10" id="KW-0812">Transmembrane</keyword>
<keyword evidence="9 10" id="KW-0807">Transducer</keyword>
<name>A0ABP1N6R1_XYLVO</name>
<feature type="transmembrane region" description="Helical" evidence="10">
    <location>
        <begin position="73"/>
        <end position="98"/>
    </location>
</feature>
<evidence type="ECO:0000256" key="9">
    <source>
        <dbReference type="ARBA" id="ARBA00023224"/>
    </source>
</evidence>
<dbReference type="InterPro" id="IPR004117">
    <property type="entry name" value="7tm6_olfct_rcpt"/>
</dbReference>
<evidence type="ECO:0000256" key="4">
    <source>
        <dbReference type="ARBA" id="ARBA00022692"/>
    </source>
</evidence>
<evidence type="ECO:0000256" key="1">
    <source>
        <dbReference type="ARBA" id="ARBA00004651"/>
    </source>
</evidence>
<feature type="transmembrane region" description="Helical" evidence="10">
    <location>
        <begin position="301"/>
        <end position="325"/>
    </location>
</feature>
<protein>
    <recommendedName>
        <fullName evidence="10">Odorant receptor</fullName>
    </recommendedName>
</protein>
<dbReference type="PANTHER" id="PTHR21137:SF35">
    <property type="entry name" value="ODORANT RECEPTOR 19A-RELATED"/>
    <property type="match status" value="1"/>
</dbReference>
<accession>A0ABP1N6R1</accession>
<dbReference type="EMBL" id="CAXAJV020001287">
    <property type="protein sequence ID" value="CAL7936671.1"/>
    <property type="molecule type" value="Genomic_DNA"/>
</dbReference>
<comment type="caution">
    <text evidence="10">Lacks conserved residue(s) required for the propagation of feature annotation.</text>
</comment>
<keyword evidence="5 10" id="KW-0552">Olfaction</keyword>
<organism evidence="11 12">
    <name type="scientific">Xylocopa violacea</name>
    <name type="common">Violet carpenter bee</name>
    <name type="synonym">Apis violacea</name>
    <dbReference type="NCBI Taxonomy" id="135666"/>
    <lineage>
        <taxon>Eukaryota</taxon>
        <taxon>Metazoa</taxon>
        <taxon>Ecdysozoa</taxon>
        <taxon>Arthropoda</taxon>
        <taxon>Hexapoda</taxon>
        <taxon>Insecta</taxon>
        <taxon>Pterygota</taxon>
        <taxon>Neoptera</taxon>
        <taxon>Endopterygota</taxon>
        <taxon>Hymenoptera</taxon>
        <taxon>Apocrita</taxon>
        <taxon>Aculeata</taxon>
        <taxon>Apoidea</taxon>
        <taxon>Anthophila</taxon>
        <taxon>Apidae</taxon>
        <taxon>Xylocopa</taxon>
        <taxon>Xylocopa</taxon>
    </lineage>
</organism>